<dbReference type="PANTHER" id="PTHR34610:SF4">
    <property type="entry name" value="SLL8027 PROTEIN"/>
    <property type="match status" value="1"/>
</dbReference>
<dbReference type="Proteomes" id="UP001259982">
    <property type="component" value="Unassembled WGS sequence"/>
</dbReference>
<dbReference type="Pfam" id="PF13470">
    <property type="entry name" value="PIN_3"/>
    <property type="match status" value="1"/>
</dbReference>
<sequence>MRVVLDTNILLSTLIAAHSPPFRIYQAWRQGRFELLTSDAQLAELTAATRYPRLRARIAPAEAGRMVNLIRANATLIAKPHTVSASPDPDDNRILAIAEAGSADYLVSSDLGDLVALERYAGTRIVSARIFIQQVLQD</sequence>
<evidence type="ECO:0000313" key="2">
    <source>
        <dbReference type="EMBL" id="MDT0617891.1"/>
    </source>
</evidence>
<evidence type="ECO:0000313" key="3">
    <source>
        <dbReference type="Proteomes" id="UP001259982"/>
    </source>
</evidence>
<dbReference type="SMART" id="SM00670">
    <property type="entry name" value="PINc"/>
    <property type="match status" value="1"/>
</dbReference>
<organism evidence="2 3">
    <name type="scientific">Spectribacter acetivorans</name>
    <dbReference type="NCBI Taxonomy" id="3075603"/>
    <lineage>
        <taxon>Bacteria</taxon>
        <taxon>Pseudomonadati</taxon>
        <taxon>Pseudomonadota</taxon>
        <taxon>Gammaproteobacteria</taxon>
        <taxon>Salinisphaerales</taxon>
        <taxon>Salinisphaeraceae</taxon>
        <taxon>Spectribacter</taxon>
    </lineage>
</organism>
<dbReference type="PANTHER" id="PTHR34610">
    <property type="entry name" value="SSL7007 PROTEIN"/>
    <property type="match status" value="1"/>
</dbReference>
<keyword evidence="3" id="KW-1185">Reference proteome</keyword>
<feature type="domain" description="PIN" evidence="1">
    <location>
        <begin position="1"/>
        <end position="115"/>
    </location>
</feature>
<gene>
    <name evidence="2" type="ORF">RM531_05360</name>
</gene>
<accession>A0ABU3B621</accession>
<dbReference type="InterPro" id="IPR002850">
    <property type="entry name" value="PIN_toxin-like"/>
</dbReference>
<dbReference type="InterPro" id="IPR002716">
    <property type="entry name" value="PIN_dom"/>
</dbReference>
<proteinExistence type="predicted"/>
<dbReference type="RefSeq" id="WP_311657845.1">
    <property type="nucleotide sequence ID" value="NZ_JAVRHY010000004.1"/>
</dbReference>
<dbReference type="NCBIfam" id="TIGR00305">
    <property type="entry name" value="putative toxin-antitoxin system toxin component, PIN family"/>
    <property type="match status" value="1"/>
</dbReference>
<evidence type="ECO:0000259" key="1">
    <source>
        <dbReference type="SMART" id="SM00670"/>
    </source>
</evidence>
<comment type="caution">
    <text evidence="2">The sequence shown here is derived from an EMBL/GenBank/DDBJ whole genome shotgun (WGS) entry which is preliminary data.</text>
</comment>
<dbReference type="EMBL" id="JAVRHY010000004">
    <property type="protein sequence ID" value="MDT0617891.1"/>
    <property type="molecule type" value="Genomic_DNA"/>
</dbReference>
<protein>
    <submittedName>
        <fullName evidence="2">Toxin-antitoxin system toxin component, PIN family</fullName>
    </submittedName>
</protein>
<reference evidence="2 3" key="1">
    <citation type="submission" date="2023-09" db="EMBL/GenBank/DDBJ databases">
        <authorList>
            <person name="Rey-Velasco X."/>
        </authorList>
    </citation>
    <scope>NUCLEOTIDE SEQUENCE [LARGE SCALE GENOMIC DNA]</scope>
    <source>
        <strain evidence="2 3">P385</strain>
    </source>
</reference>
<dbReference type="SUPFAM" id="SSF88723">
    <property type="entry name" value="PIN domain-like"/>
    <property type="match status" value="1"/>
</dbReference>
<dbReference type="InterPro" id="IPR029060">
    <property type="entry name" value="PIN-like_dom_sf"/>
</dbReference>
<name>A0ABU3B621_9GAMM</name>